<dbReference type="AlphaFoldDB" id="A0A133N7Q6"/>
<reference evidence="2 3" key="1">
    <citation type="submission" date="2016-01" db="EMBL/GenBank/DDBJ databases">
        <authorList>
            <person name="Oliw E.H."/>
        </authorList>
    </citation>
    <scope>NUCLEOTIDE SEQUENCE [LARGE SCALE GENOMIC DNA]</scope>
    <source>
        <strain evidence="2 3">MJR7757A</strain>
    </source>
</reference>
<dbReference type="InterPro" id="IPR029063">
    <property type="entry name" value="SAM-dependent_MTases_sf"/>
</dbReference>
<feature type="domain" description="Methyltransferase" evidence="1">
    <location>
        <begin position="42"/>
        <end position="108"/>
    </location>
</feature>
<organism evidence="2 3">
    <name type="scientific">Clostridium perfringens</name>
    <dbReference type="NCBI Taxonomy" id="1502"/>
    <lineage>
        <taxon>Bacteria</taxon>
        <taxon>Bacillati</taxon>
        <taxon>Bacillota</taxon>
        <taxon>Clostridia</taxon>
        <taxon>Eubacteriales</taxon>
        <taxon>Clostridiaceae</taxon>
        <taxon>Clostridium</taxon>
    </lineage>
</organism>
<protein>
    <recommendedName>
        <fullName evidence="1">Methyltransferase domain-containing protein</fullName>
    </recommendedName>
</protein>
<sequence>MKEEKMKEQYFEKLLNIKTSGEQKIFNESLHYNRYEPTSYDVLEAMCSQYEFSEEDSLIDFGCGKGRLNFYLNYFLNIKVTGIEMNNFFFNECLGNKKSYLSQNKVKEDKLNFINCFAERYPIDSKDNKFYFFNPFSEQIFIKVVGNILDSVSNHERPVDIILYYPSDDYIYYLENYTPFSLKKEIKIPNKYEYDSREKILIYELSYLNLI</sequence>
<dbReference type="Proteomes" id="UP000070646">
    <property type="component" value="Unassembled WGS sequence"/>
</dbReference>
<evidence type="ECO:0000313" key="3">
    <source>
        <dbReference type="Proteomes" id="UP000070646"/>
    </source>
</evidence>
<comment type="caution">
    <text evidence="2">The sequence shown here is derived from an EMBL/GenBank/DDBJ whole genome shotgun (WGS) entry which is preliminary data.</text>
</comment>
<dbReference type="Pfam" id="PF13679">
    <property type="entry name" value="Methyltransf_32"/>
    <property type="match status" value="1"/>
</dbReference>
<evidence type="ECO:0000259" key="1">
    <source>
        <dbReference type="Pfam" id="PF13679"/>
    </source>
</evidence>
<name>A0A133N7Q6_CLOPF</name>
<dbReference type="InterPro" id="IPR025714">
    <property type="entry name" value="Methyltranfer_dom"/>
</dbReference>
<evidence type="ECO:0000313" key="2">
    <source>
        <dbReference type="EMBL" id="KXA12233.1"/>
    </source>
</evidence>
<dbReference type="SUPFAM" id="SSF53335">
    <property type="entry name" value="S-adenosyl-L-methionine-dependent methyltransferases"/>
    <property type="match status" value="1"/>
</dbReference>
<dbReference type="Gene3D" id="3.40.50.150">
    <property type="entry name" value="Vaccinia Virus protein VP39"/>
    <property type="match status" value="1"/>
</dbReference>
<dbReference type="EMBL" id="LRPU01000068">
    <property type="protein sequence ID" value="KXA12233.1"/>
    <property type="molecule type" value="Genomic_DNA"/>
</dbReference>
<dbReference type="PATRIC" id="fig|1502.174.peg.1413"/>
<accession>A0A133N7Q6</accession>
<proteinExistence type="predicted"/>
<gene>
    <name evidence="2" type="ORF">HMPREF3222_01400</name>
</gene>